<dbReference type="EMBL" id="JAASRO010000001">
    <property type="protein sequence ID" value="NIK61115.1"/>
    <property type="molecule type" value="Genomic_DNA"/>
</dbReference>
<name>A0A7X6A4L3_9ACTN</name>
<dbReference type="AlphaFoldDB" id="A0A7X6A4L3"/>
<comment type="caution">
    <text evidence="1">The sequence shown here is derived from an EMBL/GenBank/DDBJ whole genome shotgun (WGS) entry which is preliminary data.</text>
</comment>
<keyword evidence="2" id="KW-1185">Reference proteome</keyword>
<evidence type="ECO:0000313" key="2">
    <source>
        <dbReference type="Proteomes" id="UP000555407"/>
    </source>
</evidence>
<proteinExistence type="predicted"/>
<sequence length="32" mass="3369">MLSSDTAGHQWFNLHTGNSSQLSPAALTVLAL</sequence>
<accession>A0A7X6A4L3</accession>
<dbReference type="Proteomes" id="UP000555407">
    <property type="component" value="Unassembled WGS sequence"/>
</dbReference>
<gene>
    <name evidence="1" type="ORF">BJY22_006832</name>
</gene>
<evidence type="ECO:0000313" key="1">
    <source>
        <dbReference type="EMBL" id="NIK61115.1"/>
    </source>
</evidence>
<organism evidence="1 2">
    <name type="scientific">Kribbella shirazensis</name>
    <dbReference type="NCBI Taxonomy" id="1105143"/>
    <lineage>
        <taxon>Bacteria</taxon>
        <taxon>Bacillati</taxon>
        <taxon>Actinomycetota</taxon>
        <taxon>Actinomycetes</taxon>
        <taxon>Propionibacteriales</taxon>
        <taxon>Kribbellaceae</taxon>
        <taxon>Kribbella</taxon>
    </lineage>
</organism>
<reference evidence="1 2" key="1">
    <citation type="submission" date="2020-03" db="EMBL/GenBank/DDBJ databases">
        <title>Sequencing the genomes of 1000 actinobacteria strains.</title>
        <authorList>
            <person name="Klenk H.-P."/>
        </authorList>
    </citation>
    <scope>NUCLEOTIDE SEQUENCE [LARGE SCALE GENOMIC DNA]</scope>
    <source>
        <strain evidence="1 2">DSM 45490</strain>
    </source>
</reference>
<protein>
    <submittedName>
        <fullName evidence="1">Uncharacterized protein</fullName>
    </submittedName>
</protein>